<keyword evidence="3" id="KW-1185">Reference proteome</keyword>
<proteinExistence type="predicted"/>
<dbReference type="PANTHER" id="PTHR31949:SF36">
    <property type="entry name" value="OS08G0543000 PROTEIN"/>
    <property type="match status" value="1"/>
</dbReference>
<feature type="region of interest" description="Disordered" evidence="1">
    <location>
        <begin position="141"/>
        <end position="183"/>
    </location>
</feature>
<dbReference type="GO" id="GO:0043622">
    <property type="term" value="P:cortical microtubule organization"/>
    <property type="evidence" value="ECO:0007669"/>
    <property type="project" value="TreeGrafter"/>
</dbReference>
<dbReference type="GO" id="GO:0055028">
    <property type="term" value="C:cortical microtubule"/>
    <property type="evidence" value="ECO:0007669"/>
    <property type="project" value="TreeGrafter"/>
</dbReference>
<dbReference type="EMBL" id="BQKI01000010">
    <property type="protein sequence ID" value="GJN04160.1"/>
    <property type="molecule type" value="Genomic_DNA"/>
</dbReference>
<reference evidence="2" key="2">
    <citation type="submission" date="2021-12" db="EMBL/GenBank/DDBJ databases">
        <title>Resequencing data analysis of finger millet.</title>
        <authorList>
            <person name="Hatakeyama M."/>
            <person name="Aluri S."/>
            <person name="Balachadran M.T."/>
            <person name="Sivarajan S.R."/>
            <person name="Poveda L."/>
            <person name="Shimizu-Inatsugi R."/>
            <person name="Schlapbach R."/>
            <person name="Sreeman S.M."/>
            <person name="Shimizu K.K."/>
        </authorList>
    </citation>
    <scope>NUCLEOTIDE SEQUENCE</scope>
</reference>
<reference evidence="2" key="1">
    <citation type="journal article" date="2018" name="DNA Res.">
        <title>Multiple hybrid de novo genome assembly of finger millet, an orphan allotetraploid crop.</title>
        <authorList>
            <person name="Hatakeyama M."/>
            <person name="Aluri S."/>
            <person name="Balachadran M.T."/>
            <person name="Sivarajan S.R."/>
            <person name="Patrignani A."/>
            <person name="Gruter S."/>
            <person name="Poveda L."/>
            <person name="Shimizu-Inatsugi R."/>
            <person name="Baeten J."/>
            <person name="Francoijs K.J."/>
            <person name="Nataraja K.N."/>
            <person name="Reddy Y.A.N."/>
            <person name="Phadnis S."/>
            <person name="Ravikumar R.L."/>
            <person name="Schlapbach R."/>
            <person name="Sreeman S.M."/>
            <person name="Shimizu K.K."/>
        </authorList>
    </citation>
    <scope>NUCLEOTIDE SEQUENCE</scope>
</reference>
<organism evidence="2 3">
    <name type="scientific">Eleusine coracana subsp. coracana</name>
    <dbReference type="NCBI Taxonomy" id="191504"/>
    <lineage>
        <taxon>Eukaryota</taxon>
        <taxon>Viridiplantae</taxon>
        <taxon>Streptophyta</taxon>
        <taxon>Embryophyta</taxon>
        <taxon>Tracheophyta</taxon>
        <taxon>Spermatophyta</taxon>
        <taxon>Magnoliopsida</taxon>
        <taxon>Liliopsida</taxon>
        <taxon>Poales</taxon>
        <taxon>Poaceae</taxon>
        <taxon>PACMAD clade</taxon>
        <taxon>Chloridoideae</taxon>
        <taxon>Cynodonteae</taxon>
        <taxon>Eleusininae</taxon>
        <taxon>Eleusine</taxon>
    </lineage>
</organism>
<comment type="caution">
    <text evidence="2">The sequence shown here is derived from an EMBL/GenBank/DDBJ whole genome shotgun (WGS) entry which is preliminary data.</text>
</comment>
<evidence type="ECO:0000313" key="3">
    <source>
        <dbReference type="Proteomes" id="UP001054889"/>
    </source>
</evidence>
<gene>
    <name evidence="2" type="primary">ga21683</name>
    <name evidence="2" type="ORF">PR202_ga21683</name>
</gene>
<name>A0AAV5D129_ELECO</name>
<feature type="compositionally biased region" description="Basic and acidic residues" evidence="1">
    <location>
        <begin position="141"/>
        <end position="153"/>
    </location>
</feature>
<dbReference type="Proteomes" id="UP001054889">
    <property type="component" value="Unassembled WGS sequence"/>
</dbReference>
<evidence type="ECO:0000313" key="2">
    <source>
        <dbReference type="EMBL" id="GJN04160.1"/>
    </source>
</evidence>
<protein>
    <submittedName>
        <fullName evidence="2">Uncharacterized protein</fullName>
    </submittedName>
</protein>
<sequence length="229" mass="25299">MDRLRRITGMGKAKAPAAVQKEKDESIVFFRELYKREKDRDVNLLEPMYSVEFDAIQGGHVSKVPSGKRDFLIPVDDKHDYDWLKSTPATPLFPSLEMKASSSQMVSGRPEAIKTSARPASPTVNSSSNRTFVNAAPAIPKEKNQRHTVDKRSSLKVPMNGQQKAVAAAPRSSGTTKKHSERCYASQTCSTSAVKGVTEQDFLFKAPKNLITSGPMFRRHVPFGGQSTD</sequence>
<evidence type="ECO:0000256" key="1">
    <source>
        <dbReference type="SAM" id="MobiDB-lite"/>
    </source>
</evidence>
<dbReference type="PANTHER" id="PTHR31949">
    <property type="entry name" value="GASTRIC MUCIN-LIKE PROTEIN"/>
    <property type="match status" value="1"/>
</dbReference>
<dbReference type="AlphaFoldDB" id="A0AAV5D129"/>
<accession>A0AAV5D129</accession>